<dbReference type="SUPFAM" id="SSF53254">
    <property type="entry name" value="Phosphoglycerate mutase-like"/>
    <property type="match status" value="1"/>
</dbReference>
<evidence type="ECO:0000313" key="1">
    <source>
        <dbReference type="EMBL" id="SDV49685.1"/>
    </source>
</evidence>
<proteinExistence type="predicted"/>
<protein>
    <submittedName>
        <fullName evidence="1">Alpha-ribazole phosphatase</fullName>
    </submittedName>
</protein>
<gene>
    <name evidence="1" type="ORF">SAMN05216551_10950</name>
</gene>
<name>A0A1H2PRX1_9BURK</name>
<keyword evidence="2" id="KW-1185">Reference proteome</keyword>
<dbReference type="RefSeq" id="WP_170845163.1">
    <property type="nucleotide sequence ID" value="NZ_FNLO01000009.1"/>
</dbReference>
<accession>A0A1H2PRX1</accession>
<dbReference type="InterPro" id="IPR029033">
    <property type="entry name" value="His_PPase_superfam"/>
</dbReference>
<dbReference type="SMART" id="SM00855">
    <property type="entry name" value="PGAM"/>
    <property type="match status" value="1"/>
</dbReference>
<organism evidence="1 2">
    <name type="scientific">Chitinasiproducens palmae</name>
    <dbReference type="NCBI Taxonomy" id="1770053"/>
    <lineage>
        <taxon>Bacteria</taxon>
        <taxon>Pseudomonadati</taxon>
        <taxon>Pseudomonadota</taxon>
        <taxon>Betaproteobacteria</taxon>
        <taxon>Burkholderiales</taxon>
        <taxon>Burkholderiaceae</taxon>
        <taxon>Chitinasiproducens</taxon>
    </lineage>
</organism>
<dbReference type="Gene3D" id="3.40.50.1240">
    <property type="entry name" value="Phosphoglycerate mutase-like"/>
    <property type="match status" value="1"/>
</dbReference>
<dbReference type="Pfam" id="PF00300">
    <property type="entry name" value="His_Phos_1"/>
    <property type="match status" value="1"/>
</dbReference>
<dbReference type="STRING" id="1770053.SAMN05216551_10950"/>
<reference evidence="2" key="1">
    <citation type="submission" date="2016-09" db="EMBL/GenBank/DDBJ databases">
        <authorList>
            <person name="Varghese N."/>
            <person name="Submissions S."/>
        </authorList>
    </citation>
    <scope>NUCLEOTIDE SEQUENCE [LARGE SCALE GENOMIC DNA]</scope>
    <source>
        <strain evidence="2">JS23</strain>
    </source>
</reference>
<dbReference type="AlphaFoldDB" id="A0A1H2PRX1"/>
<dbReference type="InterPro" id="IPR013078">
    <property type="entry name" value="His_Pase_superF_clade-1"/>
</dbReference>
<dbReference type="EMBL" id="FNLO01000009">
    <property type="protein sequence ID" value="SDV49685.1"/>
    <property type="molecule type" value="Genomic_DNA"/>
</dbReference>
<dbReference type="Proteomes" id="UP000243719">
    <property type="component" value="Unassembled WGS sequence"/>
</dbReference>
<sequence length="223" mass="24383">MTLILVRHPPVAVAKGTCYGRTDVALAVPAVEAAAALAARLRRRLPGVFASQNGAVGHLSPDEETVPRARVTILTSPALRCRTVAAALAASLEVRFADDERLREMDFGVWEMQRWDQIERASIDAWAADLHGYRAHGGETLTAFLGRLRAWLPTLDRLGNRPDPGATVCVVIAHAGVIRLLAALMLARAPSDCLAWPLDYNGLCVFERGDDDAWRLARWNDID</sequence>
<evidence type="ECO:0000313" key="2">
    <source>
        <dbReference type="Proteomes" id="UP000243719"/>
    </source>
</evidence>